<reference evidence="3 4" key="1">
    <citation type="submission" date="2019-11" db="EMBL/GenBank/DDBJ databases">
        <authorList>
            <person name="Li X.-J."/>
            <person name="Feng X.-M."/>
        </authorList>
    </citation>
    <scope>NUCLEOTIDE SEQUENCE [LARGE SCALE GENOMIC DNA]</scope>
    <source>
        <strain evidence="3 4">XMNu-373</strain>
    </source>
</reference>
<dbReference type="Pfam" id="PF11181">
    <property type="entry name" value="YflT"/>
    <property type="match status" value="1"/>
</dbReference>
<evidence type="ECO:0000259" key="2">
    <source>
        <dbReference type="Pfam" id="PF11181"/>
    </source>
</evidence>
<dbReference type="InterPro" id="IPR025889">
    <property type="entry name" value="GSP17M-like_dom"/>
</dbReference>
<organism evidence="3 4">
    <name type="scientific">Phytoactinopolyspora mesophila</name>
    <dbReference type="NCBI Taxonomy" id="2650750"/>
    <lineage>
        <taxon>Bacteria</taxon>
        <taxon>Bacillati</taxon>
        <taxon>Actinomycetota</taxon>
        <taxon>Actinomycetes</taxon>
        <taxon>Jiangellales</taxon>
        <taxon>Jiangellaceae</taxon>
        <taxon>Phytoactinopolyspora</taxon>
    </lineage>
</organism>
<proteinExistence type="predicted"/>
<comment type="caution">
    <text evidence="3">The sequence shown here is derived from an EMBL/GenBank/DDBJ whole genome shotgun (WGS) entry which is preliminary data.</text>
</comment>
<gene>
    <name evidence="3" type="ORF">F7O44_12325</name>
</gene>
<dbReference type="RefSeq" id="WP_162450583.1">
    <property type="nucleotide sequence ID" value="NZ_WLZY01000004.1"/>
</dbReference>
<keyword evidence="1" id="KW-0472">Membrane</keyword>
<evidence type="ECO:0000313" key="4">
    <source>
        <dbReference type="Proteomes" id="UP000460435"/>
    </source>
</evidence>
<name>A0A7K3M4L5_9ACTN</name>
<sequence length="163" mass="17098">MTFTDTPQFDPIKAAWNTVATYPSYDEAQSAVRQLAQDGFPIDNVDIVGSDLRLVERVTGQTSKLRATGHGALTGAGLGSFFGLLLGLFSPGFAWLGLILVGAMIGATWGAAFGFASHAVTAGRNGYSSTRNLVAAQYDLVIRGGYTEDARGILARAGLLPTL</sequence>
<protein>
    <recommendedName>
        <fullName evidence="2">General stress protein 17M-like domain-containing protein</fullName>
    </recommendedName>
</protein>
<evidence type="ECO:0000256" key="1">
    <source>
        <dbReference type="SAM" id="Phobius"/>
    </source>
</evidence>
<evidence type="ECO:0000313" key="3">
    <source>
        <dbReference type="EMBL" id="NDL57862.1"/>
    </source>
</evidence>
<dbReference type="EMBL" id="WLZY01000004">
    <property type="protein sequence ID" value="NDL57862.1"/>
    <property type="molecule type" value="Genomic_DNA"/>
</dbReference>
<dbReference type="Proteomes" id="UP000460435">
    <property type="component" value="Unassembled WGS sequence"/>
</dbReference>
<feature type="transmembrane region" description="Helical" evidence="1">
    <location>
        <begin position="95"/>
        <end position="116"/>
    </location>
</feature>
<keyword evidence="4" id="KW-1185">Reference proteome</keyword>
<keyword evidence="1" id="KW-1133">Transmembrane helix</keyword>
<keyword evidence="1" id="KW-0812">Transmembrane</keyword>
<feature type="transmembrane region" description="Helical" evidence="1">
    <location>
        <begin position="71"/>
        <end position="89"/>
    </location>
</feature>
<accession>A0A7K3M4L5</accession>
<dbReference type="AlphaFoldDB" id="A0A7K3M4L5"/>
<feature type="domain" description="General stress protein 17M-like" evidence="2">
    <location>
        <begin position="18"/>
        <end position="92"/>
    </location>
</feature>